<dbReference type="PANTHER" id="PTHR28620">
    <property type="entry name" value="CENTROMERE PROTEIN V"/>
    <property type="match status" value="1"/>
</dbReference>
<dbReference type="SUPFAM" id="SSF51316">
    <property type="entry name" value="Mss4-like"/>
    <property type="match status" value="1"/>
</dbReference>
<dbReference type="AlphaFoldDB" id="A0A107EG62"/>
<dbReference type="Pfam" id="PF04828">
    <property type="entry name" value="GFA"/>
    <property type="match status" value="1"/>
</dbReference>
<dbReference type="EMBL" id="LPIX01000034">
    <property type="protein sequence ID" value="KWE07262.1"/>
    <property type="molecule type" value="Genomic_DNA"/>
</dbReference>
<evidence type="ECO:0000259" key="4">
    <source>
        <dbReference type="PROSITE" id="PS51891"/>
    </source>
</evidence>
<dbReference type="InterPro" id="IPR052355">
    <property type="entry name" value="CENP-V-like"/>
</dbReference>
<dbReference type="InterPro" id="IPR011057">
    <property type="entry name" value="Mss4-like_sf"/>
</dbReference>
<evidence type="ECO:0000256" key="3">
    <source>
        <dbReference type="ARBA" id="ARBA00022833"/>
    </source>
</evidence>
<keyword evidence="2" id="KW-0479">Metal-binding</keyword>
<evidence type="ECO:0000256" key="1">
    <source>
        <dbReference type="ARBA" id="ARBA00005495"/>
    </source>
</evidence>
<proteinExistence type="inferred from homology"/>
<dbReference type="OrthoDB" id="327703at2"/>
<name>A0A107EG62_9BURK</name>
<evidence type="ECO:0000313" key="5">
    <source>
        <dbReference type="EMBL" id="KWE07262.1"/>
    </source>
</evidence>
<dbReference type="RefSeq" id="WP_059963209.1">
    <property type="nucleotide sequence ID" value="NZ_JAXKSK010000017.1"/>
</dbReference>
<dbReference type="PANTHER" id="PTHR28620:SF1">
    <property type="entry name" value="CENP-V_GFA DOMAIN-CONTAINING PROTEIN"/>
    <property type="match status" value="1"/>
</dbReference>
<reference evidence="5 6" key="1">
    <citation type="submission" date="2015-11" db="EMBL/GenBank/DDBJ databases">
        <title>Expanding the genomic diversity of Burkholderia species for the development of highly accurate diagnostics.</title>
        <authorList>
            <person name="Sahl J."/>
            <person name="Keim P."/>
            <person name="Wagner D."/>
        </authorList>
    </citation>
    <scope>NUCLEOTIDE SEQUENCE [LARGE SCALE GENOMIC DNA]</scope>
    <source>
        <strain evidence="5 6">MSMB2167WGS</strain>
    </source>
</reference>
<dbReference type="InterPro" id="IPR006913">
    <property type="entry name" value="CENP-V/GFA"/>
</dbReference>
<evidence type="ECO:0000256" key="2">
    <source>
        <dbReference type="ARBA" id="ARBA00022723"/>
    </source>
</evidence>
<dbReference type="GO" id="GO:0016846">
    <property type="term" value="F:carbon-sulfur lyase activity"/>
    <property type="evidence" value="ECO:0007669"/>
    <property type="project" value="InterPro"/>
</dbReference>
<feature type="domain" description="CENP-V/GFA" evidence="4">
    <location>
        <begin position="8"/>
        <end position="120"/>
    </location>
</feature>
<dbReference type="Proteomes" id="UP000062998">
    <property type="component" value="Unassembled WGS sequence"/>
</dbReference>
<keyword evidence="3" id="KW-0862">Zinc</keyword>
<evidence type="ECO:0000313" key="6">
    <source>
        <dbReference type="Proteomes" id="UP000062998"/>
    </source>
</evidence>
<protein>
    <submittedName>
        <fullName evidence="5">Aldehyde-activating protein</fullName>
    </submittedName>
</protein>
<dbReference type="GO" id="GO:0046872">
    <property type="term" value="F:metal ion binding"/>
    <property type="evidence" value="ECO:0007669"/>
    <property type="project" value="UniProtKB-KW"/>
</dbReference>
<organism evidence="5 6">
    <name type="scientific">Burkholderia ubonensis</name>
    <dbReference type="NCBI Taxonomy" id="101571"/>
    <lineage>
        <taxon>Bacteria</taxon>
        <taxon>Pseudomonadati</taxon>
        <taxon>Pseudomonadota</taxon>
        <taxon>Betaproteobacteria</taxon>
        <taxon>Burkholderiales</taxon>
        <taxon>Burkholderiaceae</taxon>
        <taxon>Burkholderia</taxon>
        <taxon>Burkholderia cepacia complex</taxon>
    </lineage>
</organism>
<dbReference type="PROSITE" id="PS51891">
    <property type="entry name" value="CENP_V_GFA"/>
    <property type="match status" value="1"/>
</dbReference>
<comment type="caution">
    <text evidence="5">The sequence shown here is derived from an EMBL/GenBank/DDBJ whole genome shotgun (WGS) entry which is preliminary data.</text>
</comment>
<sequence length="128" mass="14579">MTESTNYVHGQCHCGAVRFRIRQLASRQAIECNCSICFASGFLHVPVARDDFELLDGAGQLTSYRFNKGIAQHTFCRVCGVKPFYRPRSHPDDYSVNLRCLDLDGIESFAIVPFDGRNWEDNIRSFPQ</sequence>
<accession>A0A107EG62</accession>
<comment type="similarity">
    <text evidence="1">Belongs to the Gfa family.</text>
</comment>
<dbReference type="Gene3D" id="2.170.150.70">
    <property type="match status" value="1"/>
</dbReference>
<gene>
    <name evidence="5" type="ORF">WL73_09435</name>
</gene>